<dbReference type="InterPro" id="IPR007047">
    <property type="entry name" value="Flp_Fap"/>
</dbReference>
<protein>
    <submittedName>
        <fullName evidence="2">Flp family type IVb pilin</fullName>
    </submittedName>
</protein>
<keyword evidence="1" id="KW-1133">Transmembrane helix</keyword>
<name>A0ABS8JS08_9BURK</name>
<dbReference type="RefSeq" id="WP_230508906.1">
    <property type="nucleotide sequence ID" value="NZ_JAJITD010000004.1"/>
</dbReference>
<comment type="caution">
    <text evidence="2">The sequence shown here is derived from an EMBL/GenBank/DDBJ whole genome shotgun (WGS) entry which is preliminary data.</text>
</comment>
<feature type="transmembrane region" description="Helical" evidence="1">
    <location>
        <begin position="20"/>
        <end position="41"/>
    </location>
</feature>
<evidence type="ECO:0000256" key="1">
    <source>
        <dbReference type="SAM" id="Phobius"/>
    </source>
</evidence>
<reference evidence="2 3" key="1">
    <citation type="submission" date="2021-11" db="EMBL/GenBank/DDBJ databases">
        <authorList>
            <person name="Oh E.-T."/>
            <person name="Kim S.-B."/>
        </authorList>
    </citation>
    <scope>NUCLEOTIDE SEQUENCE [LARGE SCALE GENOMIC DNA]</scope>
    <source>
        <strain evidence="2 3">MMS20-SJTR3</strain>
    </source>
</reference>
<sequence>MNKLIARAARFARDEHGVTAIEYGLLAGLIALVIIGAVTTLGTNLSSLFTSIASSV</sequence>
<dbReference type="Proteomes" id="UP001431019">
    <property type="component" value="Unassembled WGS sequence"/>
</dbReference>
<proteinExistence type="predicted"/>
<organism evidence="2 3">
    <name type="scientific">Paraburkholderia sejongensis</name>
    <dbReference type="NCBI Taxonomy" id="2886946"/>
    <lineage>
        <taxon>Bacteria</taxon>
        <taxon>Pseudomonadati</taxon>
        <taxon>Pseudomonadota</taxon>
        <taxon>Betaproteobacteria</taxon>
        <taxon>Burkholderiales</taxon>
        <taxon>Burkholderiaceae</taxon>
        <taxon>Paraburkholderia</taxon>
    </lineage>
</organism>
<keyword evidence="1" id="KW-0472">Membrane</keyword>
<evidence type="ECO:0000313" key="3">
    <source>
        <dbReference type="Proteomes" id="UP001431019"/>
    </source>
</evidence>
<dbReference type="EMBL" id="JAJITD010000004">
    <property type="protein sequence ID" value="MCC8392686.1"/>
    <property type="molecule type" value="Genomic_DNA"/>
</dbReference>
<dbReference type="Pfam" id="PF04964">
    <property type="entry name" value="Flp_Fap"/>
    <property type="match status" value="1"/>
</dbReference>
<keyword evidence="3" id="KW-1185">Reference proteome</keyword>
<gene>
    <name evidence="2" type="ORF">LJ656_08810</name>
</gene>
<evidence type="ECO:0000313" key="2">
    <source>
        <dbReference type="EMBL" id="MCC8392686.1"/>
    </source>
</evidence>
<keyword evidence="1" id="KW-0812">Transmembrane</keyword>
<accession>A0ABS8JS08</accession>